<comment type="caution">
    <text evidence="6">The sequence shown here is derived from an EMBL/GenBank/DDBJ whole genome shotgun (WGS) entry which is preliminary data.</text>
</comment>
<dbReference type="Pfam" id="PF17677">
    <property type="entry name" value="Glyco_hydro38C2"/>
    <property type="match status" value="1"/>
</dbReference>
<dbReference type="Pfam" id="PF09261">
    <property type="entry name" value="Alpha-mann_mid"/>
    <property type="match status" value="1"/>
</dbReference>
<dbReference type="GO" id="GO:0009313">
    <property type="term" value="P:oligosaccharide catabolic process"/>
    <property type="evidence" value="ECO:0007669"/>
    <property type="project" value="TreeGrafter"/>
</dbReference>
<evidence type="ECO:0000259" key="5">
    <source>
        <dbReference type="SMART" id="SM00872"/>
    </source>
</evidence>
<dbReference type="InterPro" id="IPR011682">
    <property type="entry name" value="Glyco_hydro_38_C"/>
</dbReference>
<dbReference type="GO" id="GO:0030246">
    <property type="term" value="F:carbohydrate binding"/>
    <property type="evidence" value="ECO:0007669"/>
    <property type="project" value="InterPro"/>
</dbReference>
<dbReference type="InterPro" id="IPR011013">
    <property type="entry name" value="Gal_mutarotase_sf_dom"/>
</dbReference>
<evidence type="ECO:0000256" key="4">
    <source>
        <dbReference type="ARBA" id="ARBA00023295"/>
    </source>
</evidence>
<dbReference type="Gene3D" id="2.60.40.2220">
    <property type="match status" value="1"/>
</dbReference>
<dbReference type="InterPro" id="IPR015341">
    <property type="entry name" value="Glyco_hydro_38_cen"/>
</dbReference>
<dbReference type="InterPro" id="IPR028995">
    <property type="entry name" value="Glyco_hydro_57/38_cen_sf"/>
</dbReference>
<dbReference type="GO" id="GO:0006013">
    <property type="term" value="P:mannose metabolic process"/>
    <property type="evidence" value="ECO:0007669"/>
    <property type="project" value="InterPro"/>
</dbReference>
<dbReference type="Gene3D" id="1.20.1270.50">
    <property type="entry name" value="Glycoside hydrolase family 38, central domain"/>
    <property type="match status" value="1"/>
</dbReference>
<dbReference type="FunFam" id="1.20.1270.50:FF:000004">
    <property type="entry name" value="alpha-mannosidase 2C1 isoform X1"/>
    <property type="match status" value="1"/>
</dbReference>
<dbReference type="InterPro" id="IPR037094">
    <property type="entry name" value="Glyco_hydro_38_cen_sf"/>
</dbReference>
<protein>
    <submittedName>
        <fullName evidence="6">Alpha-mannosidase</fullName>
    </submittedName>
</protein>
<dbReference type="InterPro" id="IPR013780">
    <property type="entry name" value="Glyco_hydro_b"/>
</dbReference>
<dbReference type="InterPro" id="IPR041147">
    <property type="entry name" value="GH38_C"/>
</dbReference>
<reference evidence="6" key="1">
    <citation type="submission" date="2016-09" db="EMBL/GenBank/DDBJ databases">
        <title>Draft genome of thermotolerant cyanobacterium Desertifilum sp. strain IPPAS B-1220.</title>
        <authorList>
            <person name="Sinetova M.A."/>
            <person name="Bolakhan K."/>
            <person name="Zayadan B.K."/>
            <person name="Mironov K.S."/>
            <person name="Ustinova V."/>
            <person name="Kupriyanova E.V."/>
            <person name="Sidorov R.A."/>
            <person name="Skrypnik A.N."/>
            <person name="Gogoleva N.E."/>
            <person name="Gogolev Y.V."/>
            <person name="Los D.A."/>
        </authorList>
    </citation>
    <scope>NUCLEOTIDE SEQUENCE [LARGE SCALE GENOMIC DNA]</scope>
    <source>
        <strain evidence="6">IPPAS B-1220</strain>
    </source>
</reference>
<dbReference type="STRING" id="1781255.BH720_10090"/>
<dbReference type="InterPro" id="IPR011330">
    <property type="entry name" value="Glyco_hydro/deAcase_b/a-brl"/>
</dbReference>
<dbReference type="EMBL" id="MJGC01000052">
    <property type="protein sequence ID" value="OEJ75337.1"/>
    <property type="molecule type" value="Genomic_DNA"/>
</dbReference>
<dbReference type="GO" id="GO:0004559">
    <property type="term" value="F:alpha-mannosidase activity"/>
    <property type="evidence" value="ECO:0007669"/>
    <property type="project" value="InterPro"/>
</dbReference>
<dbReference type="SUPFAM" id="SSF88688">
    <property type="entry name" value="Families 57/38 glycoside transferase middle domain"/>
    <property type="match status" value="1"/>
</dbReference>
<dbReference type="InterPro" id="IPR027291">
    <property type="entry name" value="Glyco_hydro_38_N_sf"/>
</dbReference>
<accession>A0A1E5QL88</accession>
<proteinExistence type="inferred from homology"/>
<dbReference type="CDD" id="cd10789">
    <property type="entry name" value="GH38N_AMII_ER_cytosolic"/>
    <property type="match status" value="1"/>
</dbReference>
<dbReference type="PANTHER" id="PTHR46017">
    <property type="entry name" value="ALPHA-MANNOSIDASE 2C1"/>
    <property type="match status" value="1"/>
</dbReference>
<dbReference type="Gene3D" id="2.60.40.1180">
    <property type="entry name" value="Golgi alpha-mannosidase II"/>
    <property type="match status" value="1"/>
</dbReference>
<keyword evidence="3" id="KW-0378">Hydrolase</keyword>
<keyword evidence="4" id="KW-0326">Glycosidase</keyword>
<organism evidence="6">
    <name type="scientific">Desertifilum tharense IPPAS B-1220</name>
    <dbReference type="NCBI Taxonomy" id="1781255"/>
    <lineage>
        <taxon>Bacteria</taxon>
        <taxon>Bacillati</taxon>
        <taxon>Cyanobacteriota</taxon>
        <taxon>Cyanophyceae</taxon>
        <taxon>Desertifilales</taxon>
        <taxon>Desertifilaceae</taxon>
        <taxon>Desertifilum</taxon>
    </lineage>
</organism>
<gene>
    <name evidence="6" type="ORF">BH720_10090</name>
</gene>
<evidence type="ECO:0000256" key="2">
    <source>
        <dbReference type="ARBA" id="ARBA00022723"/>
    </source>
</evidence>
<evidence type="ECO:0000256" key="3">
    <source>
        <dbReference type="ARBA" id="ARBA00022801"/>
    </source>
</evidence>
<evidence type="ECO:0000256" key="1">
    <source>
        <dbReference type="ARBA" id="ARBA00009792"/>
    </source>
</evidence>
<dbReference type="SUPFAM" id="SSF74650">
    <property type="entry name" value="Galactose mutarotase-like"/>
    <property type="match status" value="1"/>
</dbReference>
<sequence>MEISKITATIEQLRQLSQVNVQAGWQAYLGNLPPQAATTAATWANWKSLPLNTRNHIAWPKGSQVLWLGQRLLVPPALQGYPVSGLMLRLGLTWWSEFTQVYVNGQLVQEGDLFDSSTRILLSQGVSAGECFDVALRLVSPGHDDGALVRSQCLYESPTGIDPGFVADELTVLLQYLQTFAPEQLPQFSEVLDRLSLARVGDRAEFLQALENLRQTLIQANWNIGENGKLPNLALLGHAHLDLAWLWPVAETWDAALRTFNSVIKLQKEFPKLTFCHSTPALYDWIEQHRPDLFQTIQNLIQAGNWEVVGGLWVEPELNTLSGESLARQVLYGQHYCLTKFGQASKIAWLPDSFGFCWQLPQILKLGQIEYFVTQKLRWNDTTQFPHQVFWWRSPEGSQILSLMSAPIGEGIDPVKMGNYAVEWQNQTQLKDALWLFGVGDRGGGPTRDMLEIAQRWQTSPFFPKTHFATAEQYLETLTKTPGEFPVWQDELYLEFHRGCYTSHADQKQFNRNCEKALYQAELWSSIATLILGQTYPKSAIKQAWKTVLFNQFHDILPGSAILEVYQEANPQWQAALTAAHQILEQALSAIASSISASEPPHPQAQPLVIFNSLNWRRSEVVALPITESAITQIYDSNGQKCATQLLGEKCLLFAENIPAIGYQLFWMSFGDRPHLPINPNSEYILENQFISVQIDPNTGEITQIFDKQQQRELLKGAGNQLQFFQDSEQYWDAWNINPNYEEYSLPSAELKSIQWLAKGEIYQSIRVILQFGNSEFTQDYILESHSPILKIATQVNWQEEHILVKAAFPLNLEADFVTCEMPFGAIQRTTHPQTPAEKAKWEVPLLNWVDITDNSQSFGVSLLNDGKYGCDLQRDRLRLTLLRSPRWPDPECDRGYHQFTYAIYPHAGSWETAETVRRGYELNCPLQAQSLPRLTSPSNPPLPPIHQFLEVGADNLVLTAFKPSETDANCWILRCYECQGQPSVLQLQTSLPLVETQAVDLLEQPLTSQAHHQVKPWQIATWALQAEGLSLP</sequence>
<dbReference type="Pfam" id="PF07748">
    <property type="entry name" value="Glyco_hydro_38C"/>
    <property type="match status" value="1"/>
</dbReference>
<dbReference type="Gene3D" id="2.70.98.30">
    <property type="entry name" value="Golgi alpha-mannosidase II, domain 4"/>
    <property type="match status" value="1"/>
</dbReference>
<feature type="domain" description="Glycoside hydrolase family 38 central" evidence="5">
    <location>
        <begin position="495"/>
        <end position="573"/>
    </location>
</feature>
<dbReference type="PANTHER" id="PTHR46017:SF1">
    <property type="entry name" value="ALPHA-MANNOSIDASE 2C1"/>
    <property type="match status" value="1"/>
</dbReference>
<dbReference type="InterPro" id="IPR000602">
    <property type="entry name" value="Glyco_hydro_38_N"/>
</dbReference>
<evidence type="ECO:0000313" key="6">
    <source>
        <dbReference type="EMBL" id="OEJ75337.1"/>
    </source>
</evidence>
<keyword evidence="2" id="KW-0479">Metal-binding</keyword>
<dbReference type="SUPFAM" id="SSF88713">
    <property type="entry name" value="Glycoside hydrolase/deacetylase"/>
    <property type="match status" value="1"/>
</dbReference>
<dbReference type="Pfam" id="PF01074">
    <property type="entry name" value="Glyco_hydro_38N"/>
    <property type="match status" value="1"/>
</dbReference>
<comment type="similarity">
    <text evidence="1">Belongs to the glycosyl hydrolase 38 family.</text>
</comment>
<dbReference type="Gene3D" id="3.20.110.10">
    <property type="entry name" value="Glycoside hydrolase 38, N terminal domain"/>
    <property type="match status" value="1"/>
</dbReference>
<dbReference type="GO" id="GO:0046872">
    <property type="term" value="F:metal ion binding"/>
    <property type="evidence" value="ECO:0007669"/>
    <property type="project" value="UniProtKB-KW"/>
</dbReference>
<dbReference type="SMART" id="SM00872">
    <property type="entry name" value="Alpha-mann_mid"/>
    <property type="match status" value="1"/>
</dbReference>
<name>A0A1E5QL88_9CYAN</name>
<dbReference type="RefSeq" id="WP_069967067.1">
    <property type="nucleotide sequence ID" value="NZ_CM124774.1"/>
</dbReference>
<dbReference type="AlphaFoldDB" id="A0A1E5QL88"/>